<evidence type="ECO:0000313" key="2">
    <source>
        <dbReference type="EMBL" id="MBS4182411.1"/>
    </source>
</evidence>
<feature type="region of interest" description="Disordered" evidence="1">
    <location>
        <begin position="1"/>
        <end position="69"/>
    </location>
</feature>
<dbReference type="AlphaFoldDB" id="A0A942SZ93"/>
<name>A0A942SZ93_9BACI</name>
<proteinExistence type="predicted"/>
<sequence>MDSGPRHGPLRTDRTVHRPPLDRKASSMSSTPLFDSVARRRERLAPTPAVTTAPADKAPTSPLSAPVDPAHSTAVSAALVAAIDSIPAHVAPAVVGRFRVEDEQLALVEAVADALTRAVVDAVVHELDRIVRDRVVRA</sequence>
<dbReference type="EMBL" id="JAGYPE010000002">
    <property type="protein sequence ID" value="MBS4182411.1"/>
    <property type="molecule type" value="Genomic_DNA"/>
</dbReference>
<accession>A0A942SZ93</accession>
<evidence type="ECO:0000256" key="1">
    <source>
        <dbReference type="SAM" id="MobiDB-lite"/>
    </source>
</evidence>
<feature type="compositionally biased region" description="Low complexity" evidence="1">
    <location>
        <begin position="45"/>
        <end position="60"/>
    </location>
</feature>
<gene>
    <name evidence="2" type="ORF">KHB02_13515</name>
</gene>
<feature type="compositionally biased region" description="Basic and acidic residues" evidence="1">
    <location>
        <begin position="10"/>
        <end position="25"/>
    </location>
</feature>
<organism evidence="2">
    <name type="scientific">Neobacillus citreus</name>
    <dbReference type="NCBI Taxonomy" id="2833578"/>
    <lineage>
        <taxon>Bacteria</taxon>
        <taxon>Bacillati</taxon>
        <taxon>Bacillota</taxon>
        <taxon>Bacilli</taxon>
        <taxon>Bacillales</taxon>
        <taxon>Bacillaceae</taxon>
        <taxon>Neobacillus</taxon>
    </lineage>
</organism>
<comment type="caution">
    <text evidence="2">The sequence shown here is derived from an EMBL/GenBank/DDBJ whole genome shotgun (WGS) entry which is preliminary data.</text>
</comment>
<protein>
    <submittedName>
        <fullName evidence="2">Uncharacterized protein</fullName>
    </submittedName>
</protein>
<reference evidence="2" key="1">
    <citation type="submission" date="2021-05" db="EMBL/GenBank/DDBJ databases">
        <title>Novel Bacillus species.</title>
        <authorList>
            <person name="Liu G."/>
        </authorList>
    </citation>
    <scope>NUCLEOTIDE SEQUENCE</scope>
    <source>
        <strain evidence="2">FJAT-50051</strain>
    </source>
</reference>